<organism evidence="2 3">
    <name type="scientific">Musa troglodytarum</name>
    <name type="common">fe'i banana</name>
    <dbReference type="NCBI Taxonomy" id="320322"/>
    <lineage>
        <taxon>Eukaryota</taxon>
        <taxon>Viridiplantae</taxon>
        <taxon>Streptophyta</taxon>
        <taxon>Embryophyta</taxon>
        <taxon>Tracheophyta</taxon>
        <taxon>Spermatophyta</taxon>
        <taxon>Magnoliopsida</taxon>
        <taxon>Liliopsida</taxon>
        <taxon>Zingiberales</taxon>
        <taxon>Musaceae</taxon>
        <taxon>Musa</taxon>
    </lineage>
</organism>
<proteinExistence type="predicted"/>
<evidence type="ECO:0000256" key="1">
    <source>
        <dbReference type="SAM" id="Phobius"/>
    </source>
</evidence>
<dbReference type="Proteomes" id="UP001055439">
    <property type="component" value="Chromosome 5"/>
</dbReference>
<name>A0A9E7G0R7_9LILI</name>
<keyword evidence="1" id="KW-0472">Membrane</keyword>
<keyword evidence="1" id="KW-1133">Transmembrane helix</keyword>
<feature type="transmembrane region" description="Helical" evidence="1">
    <location>
        <begin position="6"/>
        <end position="24"/>
    </location>
</feature>
<dbReference type="EMBL" id="CP097507">
    <property type="protein sequence ID" value="URE05981.1"/>
    <property type="molecule type" value="Genomic_DNA"/>
</dbReference>
<accession>A0A9E7G0R7</accession>
<gene>
    <name evidence="2" type="ORF">MUK42_03754</name>
</gene>
<dbReference type="AlphaFoldDB" id="A0A9E7G0R7"/>
<protein>
    <submittedName>
        <fullName evidence="2">Uncharacterized protein</fullName>
    </submittedName>
</protein>
<keyword evidence="3" id="KW-1185">Reference proteome</keyword>
<sequence length="66" mass="7317">MLELYWWIVMVAVPSMVVVFGDLIPPHSQPTHVLVDYEGSAPILERRLKRPRAPGLGSPPIVALAE</sequence>
<evidence type="ECO:0000313" key="2">
    <source>
        <dbReference type="EMBL" id="URE05981.1"/>
    </source>
</evidence>
<reference evidence="2" key="1">
    <citation type="submission" date="2022-05" db="EMBL/GenBank/DDBJ databases">
        <title>The Musa troglodytarum L. genome provides insights into the mechanism of non-climacteric behaviour and enrichment of carotenoids.</title>
        <authorList>
            <person name="Wang J."/>
        </authorList>
    </citation>
    <scope>NUCLEOTIDE SEQUENCE</scope>
    <source>
        <tissue evidence="2">Leaf</tissue>
    </source>
</reference>
<evidence type="ECO:0000313" key="3">
    <source>
        <dbReference type="Proteomes" id="UP001055439"/>
    </source>
</evidence>
<keyword evidence="1" id="KW-0812">Transmembrane</keyword>